<dbReference type="CDD" id="cd01949">
    <property type="entry name" value="GGDEF"/>
    <property type="match status" value="1"/>
</dbReference>
<feature type="domain" description="Response regulatory" evidence="4">
    <location>
        <begin position="127"/>
        <end position="244"/>
    </location>
</feature>
<dbReference type="SUPFAM" id="SSF55073">
    <property type="entry name" value="Nucleotide cyclase"/>
    <property type="match status" value="1"/>
</dbReference>
<evidence type="ECO:0000259" key="5">
    <source>
        <dbReference type="PROSITE" id="PS50887"/>
    </source>
</evidence>
<dbReference type="PANTHER" id="PTHR45138">
    <property type="entry name" value="REGULATORY COMPONENTS OF SENSORY TRANSDUCTION SYSTEM"/>
    <property type="match status" value="1"/>
</dbReference>
<dbReference type="InterPro" id="IPR050469">
    <property type="entry name" value="Diguanylate_Cyclase"/>
</dbReference>
<dbReference type="Pfam" id="PF00990">
    <property type="entry name" value="GGDEF"/>
    <property type="match status" value="1"/>
</dbReference>
<reference evidence="6" key="2">
    <citation type="journal article" date="2023" name="Microorganisms">
        <title>Isolation and Genomic Characteristics of Cat-Borne Campylobacter felis sp. nov. and Sheep-Borne Campylobacter ovis sp. nov.</title>
        <authorList>
            <person name="Wang H."/>
            <person name="Li Y."/>
            <person name="Gu Y."/>
            <person name="Zhou G."/>
            <person name="Chen X."/>
            <person name="Zhang X."/>
            <person name="Shao Z."/>
            <person name="Zhang J."/>
            <person name="Zhang M."/>
        </authorList>
    </citation>
    <scope>NUCLEOTIDE SEQUENCE</scope>
    <source>
        <strain evidence="6">PS10</strain>
    </source>
</reference>
<keyword evidence="3" id="KW-0597">Phosphoprotein</keyword>
<protein>
    <recommendedName>
        <fullName evidence="1">diguanylate cyclase</fullName>
        <ecNumber evidence="1">2.7.7.65</ecNumber>
    </recommendedName>
</protein>
<evidence type="ECO:0000259" key="4">
    <source>
        <dbReference type="PROSITE" id="PS50110"/>
    </source>
</evidence>
<dbReference type="GO" id="GO:0052621">
    <property type="term" value="F:diguanylate cyclase activity"/>
    <property type="evidence" value="ECO:0007669"/>
    <property type="project" value="UniProtKB-EC"/>
</dbReference>
<evidence type="ECO:0000313" key="7">
    <source>
        <dbReference type="Proteomes" id="UP001173801"/>
    </source>
</evidence>
<dbReference type="EMBL" id="JANURM010000009">
    <property type="protein sequence ID" value="MDL0089203.1"/>
    <property type="molecule type" value="Genomic_DNA"/>
</dbReference>
<dbReference type="InterPro" id="IPR043128">
    <property type="entry name" value="Rev_trsase/Diguanyl_cyclase"/>
</dbReference>
<dbReference type="PROSITE" id="PS50110">
    <property type="entry name" value="RESPONSE_REGULATORY"/>
    <property type="match status" value="2"/>
</dbReference>
<feature type="domain" description="GGDEF" evidence="5">
    <location>
        <begin position="287"/>
        <end position="419"/>
    </location>
</feature>
<accession>A0ABT7HQR3</accession>
<comment type="catalytic activity">
    <reaction evidence="2">
        <text>2 GTP = 3',3'-c-di-GMP + 2 diphosphate</text>
        <dbReference type="Rhea" id="RHEA:24898"/>
        <dbReference type="ChEBI" id="CHEBI:33019"/>
        <dbReference type="ChEBI" id="CHEBI:37565"/>
        <dbReference type="ChEBI" id="CHEBI:58805"/>
        <dbReference type="EC" id="2.7.7.65"/>
    </reaction>
</comment>
<evidence type="ECO:0000256" key="2">
    <source>
        <dbReference type="ARBA" id="ARBA00034247"/>
    </source>
</evidence>
<dbReference type="RefSeq" id="WP_284937859.1">
    <property type="nucleotide sequence ID" value="NZ_JANURM010000009.1"/>
</dbReference>
<evidence type="ECO:0000313" key="6">
    <source>
        <dbReference type="EMBL" id="MDL0089203.1"/>
    </source>
</evidence>
<name>A0ABT7HQR3_9BACT</name>
<dbReference type="Gene3D" id="3.40.50.2300">
    <property type="match status" value="2"/>
</dbReference>
<sequence length="421" mass="47646">MDKILLVDDNKALSKLLAKKMNKELPDMQVDVAHSFEEAKILMAKNKKDYFLAVLDLNLPDAPNGEIVDYALAGGLGVIVLTGSLDKKTKEFFTQKEIIDYVYKGNVDDVNYIFSTINRLSKNRKFKVMVVDDSSQFRSYLKKVMKNLQFQVFTAAHGEEAMNYFNDNPDIKLVLTDYNMPVKNGLEVLREIRAEHGKNDVGVIVMTSPNEDVGAPIFIKQGANDFIAKPFEKEELICRVNNTIDIIENIEQIANFANHDFLTGIYNRRFFYENVAEYSQKAHECQESFAIAMIDIDHFKSINDTFGHDGGDRVLKSLASQFTNATKGSDIVARFGGEEFCILLKNVKKEDAIKFFVKLRADIAASQIEIKGSFLKFTISIGLAFSNEDYTLDELLELADNALYVAKESGRNRVEVANYDY</sequence>
<dbReference type="InterPro" id="IPR011006">
    <property type="entry name" value="CheY-like_superfamily"/>
</dbReference>
<feature type="modified residue" description="4-aspartylphosphate" evidence="3">
    <location>
        <position position="177"/>
    </location>
</feature>
<feature type="modified residue" description="4-aspartylphosphate" evidence="3">
    <location>
        <position position="56"/>
    </location>
</feature>
<dbReference type="PANTHER" id="PTHR45138:SF9">
    <property type="entry name" value="DIGUANYLATE CYCLASE DGCM-RELATED"/>
    <property type="match status" value="1"/>
</dbReference>
<dbReference type="EC" id="2.7.7.65" evidence="1"/>
<dbReference type="Proteomes" id="UP001173801">
    <property type="component" value="Unassembled WGS sequence"/>
</dbReference>
<dbReference type="PROSITE" id="PS50887">
    <property type="entry name" value="GGDEF"/>
    <property type="match status" value="1"/>
</dbReference>
<reference evidence="6" key="1">
    <citation type="submission" date="2022-08" db="EMBL/GenBank/DDBJ databases">
        <authorList>
            <person name="Wang H."/>
        </authorList>
    </citation>
    <scope>NUCLEOTIDE SEQUENCE</scope>
    <source>
        <strain evidence="6">PS10</strain>
    </source>
</reference>
<evidence type="ECO:0000256" key="3">
    <source>
        <dbReference type="PROSITE-ProRule" id="PRU00169"/>
    </source>
</evidence>
<dbReference type="InterPro" id="IPR029787">
    <property type="entry name" value="Nucleotide_cyclase"/>
</dbReference>
<dbReference type="Gene3D" id="3.30.70.270">
    <property type="match status" value="1"/>
</dbReference>
<proteinExistence type="predicted"/>
<comment type="caution">
    <text evidence="6">The sequence shown here is derived from an EMBL/GenBank/DDBJ whole genome shotgun (WGS) entry which is preliminary data.</text>
</comment>
<dbReference type="Pfam" id="PF00072">
    <property type="entry name" value="Response_reg"/>
    <property type="match status" value="1"/>
</dbReference>
<dbReference type="SMART" id="SM00448">
    <property type="entry name" value="REC"/>
    <property type="match status" value="2"/>
</dbReference>
<dbReference type="NCBIfam" id="TIGR00254">
    <property type="entry name" value="GGDEF"/>
    <property type="match status" value="1"/>
</dbReference>
<dbReference type="InterPro" id="IPR001789">
    <property type="entry name" value="Sig_transdc_resp-reg_receiver"/>
</dbReference>
<evidence type="ECO:0000256" key="1">
    <source>
        <dbReference type="ARBA" id="ARBA00012528"/>
    </source>
</evidence>
<dbReference type="InterPro" id="IPR000160">
    <property type="entry name" value="GGDEF_dom"/>
</dbReference>
<keyword evidence="7" id="KW-1185">Reference proteome</keyword>
<gene>
    <name evidence="6" type="ORF">NYG85_07485</name>
</gene>
<keyword evidence="6" id="KW-0548">Nucleotidyltransferase</keyword>
<feature type="domain" description="Response regulatory" evidence="4">
    <location>
        <begin position="3"/>
        <end position="119"/>
    </location>
</feature>
<keyword evidence="6" id="KW-0808">Transferase</keyword>
<dbReference type="SMART" id="SM00267">
    <property type="entry name" value="GGDEF"/>
    <property type="match status" value="1"/>
</dbReference>
<organism evidence="6 7">
    <name type="scientific">Campylobacter gastrosuis</name>
    <dbReference type="NCBI Taxonomy" id="2974576"/>
    <lineage>
        <taxon>Bacteria</taxon>
        <taxon>Pseudomonadati</taxon>
        <taxon>Campylobacterota</taxon>
        <taxon>Epsilonproteobacteria</taxon>
        <taxon>Campylobacterales</taxon>
        <taxon>Campylobacteraceae</taxon>
        <taxon>Campylobacter</taxon>
    </lineage>
</organism>
<dbReference type="SUPFAM" id="SSF52172">
    <property type="entry name" value="CheY-like"/>
    <property type="match status" value="2"/>
</dbReference>